<keyword evidence="3" id="KW-1185">Reference proteome</keyword>
<dbReference type="SUPFAM" id="SSF47175">
    <property type="entry name" value="Cytochromes"/>
    <property type="match status" value="1"/>
</dbReference>
<dbReference type="RefSeq" id="WP_232056061.1">
    <property type="nucleotide sequence ID" value="NZ_LR593887.1"/>
</dbReference>
<sequence length="159" mass="18038">MTDIRWRTMGIIFGLIGCIVIPGLLYSQNAAQPARPRLEAVAETGLLMDGLLASNYRGLNQFLKVEPNDAETWTFARGQALLIAEAGNLLMIRPPRNTGYTLWMTRATELRETATRVARLIAARDYPRSRNGLVEIANACNRCHRDFRIPRQINPWRDE</sequence>
<evidence type="ECO:0000256" key="1">
    <source>
        <dbReference type="SAM" id="Phobius"/>
    </source>
</evidence>
<gene>
    <name evidence="2" type="ORF">GMBLW1_15050</name>
</gene>
<evidence type="ECO:0000313" key="3">
    <source>
        <dbReference type="Proteomes" id="UP000464378"/>
    </source>
</evidence>
<dbReference type="PROSITE" id="PS51257">
    <property type="entry name" value="PROKAR_LIPOPROTEIN"/>
    <property type="match status" value="1"/>
</dbReference>
<feature type="transmembrane region" description="Helical" evidence="1">
    <location>
        <begin position="6"/>
        <end position="27"/>
    </location>
</feature>
<dbReference type="EMBL" id="LR586016">
    <property type="protein sequence ID" value="VIP02455.1"/>
    <property type="molecule type" value="Genomic_DNA"/>
</dbReference>
<proteinExistence type="predicted"/>
<dbReference type="EMBL" id="LR593887">
    <property type="protein sequence ID" value="VTS01450.1"/>
    <property type="molecule type" value="Genomic_DNA"/>
</dbReference>
<keyword evidence="1" id="KW-0812">Transmembrane</keyword>
<evidence type="ECO:0000313" key="2">
    <source>
        <dbReference type="EMBL" id="VIP02455.1"/>
    </source>
</evidence>
<keyword evidence="1" id="KW-0472">Membrane</keyword>
<keyword evidence="1" id="KW-1133">Transmembrane helix</keyword>
<dbReference type="InParanoid" id="A0A6C2YN12"/>
<dbReference type="GO" id="GO:0022900">
    <property type="term" value="P:electron transport chain"/>
    <property type="evidence" value="ECO:0007669"/>
    <property type="project" value="InterPro"/>
</dbReference>
<name>A0A6C2YN12_9BACT</name>
<dbReference type="KEGG" id="tim:GMBLW1_15050"/>
<dbReference type="InterPro" id="IPR010980">
    <property type="entry name" value="Cyt_c/b562"/>
</dbReference>
<dbReference type="Proteomes" id="UP000464378">
    <property type="component" value="Chromosome"/>
</dbReference>
<dbReference type="Gene3D" id="1.20.120.10">
    <property type="entry name" value="Cytochrome c/b562"/>
    <property type="match status" value="1"/>
</dbReference>
<organism evidence="2">
    <name type="scientific">Tuwongella immobilis</name>
    <dbReference type="NCBI Taxonomy" id="692036"/>
    <lineage>
        <taxon>Bacteria</taxon>
        <taxon>Pseudomonadati</taxon>
        <taxon>Planctomycetota</taxon>
        <taxon>Planctomycetia</taxon>
        <taxon>Gemmatales</taxon>
        <taxon>Gemmataceae</taxon>
        <taxon>Tuwongella</taxon>
    </lineage>
</organism>
<protein>
    <submittedName>
        <fullName evidence="2">Gtp-binding protein</fullName>
    </submittedName>
</protein>
<accession>A0A6C2YN12</accession>
<dbReference type="GO" id="GO:0005506">
    <property type="term" value="F:iron ion binding"/>
    <property type="evidence" value="ECO:0007669"/>
    <property type="project" value="InterPro"/>
</dbReference>
<reference evidence="2" key="1">
    <citation type="submission" date="2019-04" db="EMBL/GenBank/DDBJ databases">
        <authorList>
            <consortium name="Science for Life Laboratories"/>
        </authorList>
    </citation>
    <scope>NUCLEOTIDE SEQUENCE</scope>
    <source>
        <strain evidence="2">MBLW1</strain>
    </source>
</reference>
<dbReference type="GO" id="GO:0009055">
    <property type="term" value="F:electron transfer activity"/>
    <property type="evidence" value="ECO:0007669"/>
    <property type="project" value="InterPro"/>
</dbReference>
<dbReference type="GO" id="GO:0020037">
    <property type="term" value="F:heme binding"/>
    <property type="evidence" value="ECO:0007669"/>
    <property type="project" value="InterPro"/>
</dbReference>
<dbReference type="AlphaFoldDB" id="A0A6C2YN12"/>